<dbReference type="AlphaFoldDB" id="A0A0F8Y4T5"/>
<sequence>AVGIEPDITVELTEEEALTGVGPQLFAAIDYLRENLIQAAG</sequence>
<feature type="non-terminal residue" evidence="1">
    <location>
        <position position="1"/>
    </location>
</feature>
<organism evidence="1">
    <name type="scientific">marine sediment metagenome</name>
    <dbReference type="NCBI Taxonomy" id="412755"/>
    <lineage>
        <taxon>unclassified sequences</taxon>
        <taxon>metagenomes</taxon>
        <taxon>ecological metagenomes</taxon>
    </lineage>
</organism>
<dbReference type="EMBL" id="LAZR01055419">
    <property type="protein sequence ID" value="KKK76407.1"/>
    <property type="molecule type" value="Genomic_DNA"/>
</dbReference>
<protein>
    <submittedName>
        <fullName evidence="1">Uncharacterized protein</fullName>
    </submittedName>
</protein>
<proteinExistence type="predicted"/>
<gene>
    <name evidence="1" type="ORF">LCGC14_2863970</name>
</gene>
<evidence type="ECO:0000313" key="1">
    <source>
        <dbReference type="EMBL" id="KKK76407.1"/>
    </source>
</evidence>
<reference evidence="1" key="1">
    <citation type="journal article" date="2015" name="Nature">
        <title>Complex archaea that bridge the gap between prokaryotes and eukaryotes.</title>
        <authorList>
            <person name="Spang A."/>
            <person name="Saw J.H."/>
            <person name="Jorgensen S.L."/>
            <person name="Zaremba-Niedzwiedzka K."/>
            <person name="Martijn J."/>
            <person name="Lind A.E."/>
            <person name="van Eijk R."/>
            <person name="Schleper C."/>
            <person name="Guy L."/>
            <person name="Ettema T.J."/>
        </authorList>
    </citation>
    <scope>NUCLEOTIDE SEQUENCE</scope>
</reference>
<name>A0A0F8Y4T5_9ZZZZ</name>
<accession>A0A0F8Y4T5</accession>
<comment type="caution">
    <text evidence="1">The sequence shown here is derived from an EMBL/GenBank/DDBJ whole genome shotgun (WGS) entry which is preliminary data.</text>
</comment>